<proteinExistence type="predicted"/>
<reference evidence="1 2" key="1">
    <citation type="journal article" date="2015" name="Nature">
        <title>rRNA introns, odd ribosomes, and small enigmatic genomes across a large radiation of phyla.</title>
        <authorList>
            <person name="Brown C.T."/>
            <person name="Hug L.A."/>
            <person name="Thomas B.C."/>
            <person name="Sharon I."/>
            <person name="Castelle C.J."/>
            <person name="Singh A."/>
            <person name="Wilkins M.J."/>
            <person name="Williams K.H."/>
            <person name="Banfield J.F."/>
        </authorList>
    </citation>
    <scope>NUCLEOTIDE SEQUENCE [LARGE SCALE GENOMIC DNA]</scope>
</reference>
<organism evidence="1 2">
    <name type="scientific">Candidatus Gottesmanbacteria bacterium GW2011_GWA2_43_14</name>
    <dbReference type="NCBI Taxonomy" id="1618443"/>
    <lineage>
        <taxon>Bacteria</taxon>
        <taxon>Candidatus Gottesmaniibacteriota</taxon>
    </lineage>
</organism>
<dbReference type="AlphaFoldDB" id="A0A0G1FUP8"/>
<accession>A0A0G1FUP8</accession>
<protein>
    <submittedName>
        <fullName evidence="1">Uncharacterized protein</fullName>
    </submittedName>
</protein>
<evidence type="ECO:0000313" key="1">
    <source>
        <dbReference type="EMBL" id="KKS98711.1"/>
    </source>
</evidence>
<dbReference type="EMBL" id="LCFP01000001">
    <property type="protein sequence ID" value="KKS98711.1"/>
    <property type="molecule type" value="Genomic_DNA"/>
</dbReference>
<name>A0A0G1FUP8_9BACT</name>
<sequence>MAGNAPDDITRAENLEKAVVCGLKSLPPDGTLLVSPAAANFYSLFVKGKISLRKIVTSLLPGGRVSGD</sequence>
<comment type="caution">
    <text evidence="1">The sequence shown here is derived from an EMBL/GenBank/DDBJ whole genome shotgun (WGS) entry which is preliminary data.</text>
</comment>
<evidence type="ECO:0000313" key="2">
    <source>
        <dbReference type="Proteomes" id="UP000034894"/>
    </source>
</evidence>
<dbReference type="STRING" id="1618443.UV73_C0001G0232"/>
<dbReference type="Proteomes" id="UP000034894">
    <property type="component" value="Unassembled WGS sequence"/>
</dbReference>
<gene>
    <name evidence="1" type="ORF">UV73_C0001G0232</name>
</gene>